<keyword evidence="2" id="KW-1185">Reference proteome</keyword>
<sequence length="80" mass="9746">MPIKTKIEKKFPFFKVKFLIKAPYFRLWCIINNEFSLLVMIHFQKNFKKNYIRSVLFCKHFFTDHKRKGKNALKSSDRTA</sequence>
<name>A0A975GRY1_9BACT</name>
<evidence type="ECO:0000313" key="1">
    <source>
        <dbReference type="EMBL" id="QTA91392.1"/>
    </source>
</evidence>
<organism evidence="1 2">
    <name type="scientific">Desulfonema magnum</name>
    <dbReference type="NCBI Taxonomy" id="45655"/>
    <lineage>
        <taxon>Bacteria</taxon>
        <taxon>Pseudomonadati</taxon>
        <taxon>Thermodesulfobacteriota</taxon>
        <taxon>Desulfobacteria</taxon>
        <taxon>Desulfobacterales</taxon>
        <taxon>Desulfococcaceae</taxon>
        <taxon>Desulfonema</taxon>
    </lineage>
</organism>
<proteinExistence type="predicted"/>
<gene>
    <name evidence="1" type="ORF">dnm_074590</name>
</gene>
<dbReference type="KEGG" id="dmm:dnm_074590"/>
<dbReference type="EMBL" id="CP061800">
    <property type="protein sequence ID" value="QTA91392.1"/>
    <property type="molecule type" value="Genomic_DNA"/>
</dbReference>
<protein>
    <submittedName>
        <fullName evidence="1">Uncharacterized protein</fullName>
    </submittedName>
</protein>
<dbReference type="Proteomes" id="UP000663722">
    <property type="component" value="Chromosome"/>
</dbReference>
<accession>A0A975GRY1</accession>
<evidence type="ECO:0000313" key="2">
    <source>
        <dbReference type="Proteomes" id="UP000663722"/>
    </source>
</evidence>
<dbReference type="AlphaFoldDB" id="A0A975GRY1"/>
<reference evidence="1" key="1">
    <citation type="journal article" date="2021" name="Microb. Physiol.">
        <title>Proteogenomic Insights into the Physiology of Marine, Sulfate-Reducing, Filamentous Desulfonema limicola and Desulfonema magnum.</title>
        <authorList>
            <person name="Schnaars V."/>
            <person name="Wohlbrand L."/>
            <person name="Scheve S."/>
            <person name="Hinrichs C."/>
            <person name="Reinhardt R."/>
            <person name="Rabus R."/>
        </authorList>
    </citation>
    <scope>NUCLEOTIDE SEQUENCE</scope>
    <source>
        <strain evidence="1">4be13</strain>
    </source>
</reference>